<sequence length="224" mass="23903">MSRALTGWMALSLKCYLKKAHPRQAQWSADNSMANLVSRVLEWESTSTAPVVTSLTETSSIVVSDTTTISLDANTVTTLLETTSTATAESTTTTQEPACVETQLLVNSRANIFYGNHGTANVKQTVRNLKGYYKFSFHYIVASASAGADYTCSYSVKVGDASIPGLGLDYDVGGWKSASQNFLIGAENVAEADVELSVSCDGGFAQIAVNLDDITLTQICDPDL</sequence>
<dbReference type="AlphaFoldDB" id="A0A8K0W917"/>
<evidence type="ECO:0000313" key="1">
    <source>
        <dbReference type="EMBL" id="KAH7239449.1"/>
    </source>
</evidence>
<comment type="caution">
    <text evidence="1">The sequence shown here is derived from an EMBL/GenBank/DDBJ whole genome shotgun (WGS) entry which is preliminary data.</text>
</comment>
<dbReference type="EMBL" id="JAGPXF010000006">
    <property type="protein sequence ID" value="KAH7239449.1"/>
    <property type="molecule type" value="Genomic_DNA"/>
</dbReference>
<keyword evidence="2" id="KW-1185">Reference proteome</keyword>
<organism evidence="1 2">
    <name type="scientific">Fusarium tricinctum</name>
    <dbReference type="NCBI Taxonomy" id="61284"/>
    <lineage>
        <taxon>Eukaryota</taxon>
        <taxon>Fungi</taxon>
        <taxon>Dikarya</taxon>
        <taxon>Ascomycota</taxon>
        <taxon>Pezizomycotina</taxon>
        <taxon>Sordariomycetes</taxon>
        <taxon>Hypocreomycetidae</taxon>
        <taxon>Hypocreales</taxon>
        <taxon>Nectriaceae</taxon>
        <taxon>Fusarium</taxon>
        <taxon>Fusarium tricinctum species complex</taxon>
    </lineage>
</organism>
<reference evidence="1" key="1">
    <citation type="journal article" date="2021" name="Nat. Commun.">
        <title>Genetic determinants of endophytism in the Arabidopsis root mycobiome.</title>
        <authorList>
            <person name="Mesny F."/>
            <person name="Miyauchi S."/>
            <person name="Thiergart T."/>
            <person name="Pickel B."/>
            <person name="Atanasova L."/>
            <person name="Karlsson M."/>
            <person name="Huettel B."/>
            <person name="Barry K.W."/>
            <person name="Haridas S."/>
            <person name="Chen C."/>
            <person name="Bauer D."/>
            <person name="Andreopoulos W."/>
            <person name="Pangilinan J."/>
            <person name="LaButti K."/>
            <person name="Riley R."/>
            <person name="Lipzen A."/>
            <person name="Clum A."/>
            <person name="Drula E."/>
            <person name="Henrissat B."/>
            <person name="Kohler A."/>
            <person name="Grigoriev I.V."/>
            <person name="Martin F.M."/>
            <person name="Hacquard S."/>
        </authorList>
    </citation>
    <scope>NUCLEOTIDE SEQUENCE</scope>
    <source>
        <strain evidence="1">MPI-SDFR-AT-0068</strain>
    </source>
</reference>
<proteinExistence type="predicted"/>
<name>A0A8K0W917_9HYPO</name>
<accession>A0A8K0W917</accession>
<protein>
    <submittedName>
        <fullName evidence="1">Uncharacterized protein</fullName>
    </submittedName>
</protein>
<dbReference type="OrthoDB" id="5092547at2759"/>
<evidence type="ECO:0000313" key="2">
    <source>
        <dbReference type="Proteomes" id="UP000813427"/>
    </source>
</evidence>
<dbReference type="Proteomes" id="UP000813427">
    <property type="component" value="Unassembled WGS sequence"/>
</dbReference>
<gene>
    <name evidence="1" type="ORF">BKA59DRAFT_458763</name>
</gene>